<proteinExistence type="predicted"/>
<accession>A0ABQ8D6I0</accession>
<sequence length="78" mass="8676">VAEGLTVDGILESWGKIKPVIMEAWDEDVLIELFGKVRDDWINNDLTTWIGANRFYPGVSDALKFASSNDSNSIQICS</sequence>
<organism evidence="1 2">
    <name type="scientific">Brassica napus</name>
    <name type="common">Rape</name>
    <dbReference type="NCBI Taxonomy" id="3708"/>
    <lineage>
        <taxon>Eukaryota</taxon>
        <taxon>Viridiplantae</taxon>
        <taxon>Streptophyta</taxon>
        <taxon>Embryophyta</taxon>
        <taxon>Tracheophyta</taxon>
        <taxon>Spermatophyta</taxon>
        <taxon>Magnoliopsida</taxon>
        <taxon>eudicotyledons</taxon>
        <taxon>Gunneridae</taxon>
        <taxon>Pentapetalae</taxon>
        <taxon>rosids</taxon>
        <taxon>malvids</taxon>
        <taxon>Brassicales</taxon>
        <taxon>Brassicaceae</taxon>
        <taxon>Brassiceae</taxon>
        <taxon>Brassica</taxon>
    </lineage>
</organism>
<evidence type="ECO:0000313" key="2">
    <source>
        <dbReference type="Proteomes" id="UP000824890"/>
    </source>
</evidence>
<reference evidence="1 2" key="1">
    <citation type="submission" date="2021-05" db="EMBL/GenBank/DDBJ databases">
        <title>Genome Assembly of Synthetic Allotetraploid Brassica napus Reveals Homoeologous Exchanges between Subgenomes.</title>
        <authorList>
            <person name="Davis J.T."/>
        </authorList>
    </citation>
    <scope>NUCLEOTIDE SEQUENCE [LARGE SCALE GENOMIC DNA]</scope>
    <source>
        <strain evidence="2">cv. Da-Ae</strain>
        <tissue evidence="1">Seedling</tissue>
    </source>
</reference>
<dbReference type="Proteomes" id="UP000824890">
    <property type="component" value="Unassembled WGS sequence"/>
</dbReference>
<evidence type="ECO:0000313" key="1">
    <source>
        <dbReference type="EMBL" id="KAH0924976.1"/>
    </source>
</evidence>
<protein>
    <submittedName>
        <fullName evidence="1">Uncharacterized protein</fullName>
    </submittedName>
</protein>
<keyword evidence="2" id="KW-1185">Reference proteome</keyword>
<name>A0ABQ8D6I0_BRANA</name>
<dbReference type="EMBL" id="JAGKQM010000005">
    <property type="protein sequence ID" value="KAH0924976.1"/>
    <property type="molecule type" value="Genomic_DNA"/>
</dbReference>
<comment type="caution">
    <text evidence="1">The sequence shown here is derived from an EMBL/GenBank/DDBJ whole genome shotgun (WGS) entry which is preliminary data.</text>
</comment>
<feature type="non-terminal residue" evidence="1">
    <location>
        <position position="1"/>
    </location>
</feature>
<gene>
    <name evidence="1" type="ORF">HID58_017232</name>
</gene>